<evidence type="ECO:0000313" key="3">
    <source>
        <dbReference type="Proteomes" id="UP001066276"/>
    </source>
</evidence>
<comment type="caution">
    <text evidence="2">The sequence shown here is derived from an EMBL/GenBank/DDBJ whole genome shotgun (WGS) entry which is preliminary data.</text>
</comment>
<gene>
    <name evidence="2" type="ORF">NDU88_003276</name>
</gene>
<evidence type="ECO:0000256" key="1">
    <source>
        <dbReference type="SAM" id="MobiDB-lite"/>
    </source>
</evidence>
<protein>
    <submittedName>
        <fullName evidence="2">Uncharacterized protein</fullName>
    </submittedName>
</protein>
<organism evidence="2 3">
    <name type="scientific">Pleurodeles waltl</name>
    <name type="common">Iberian ribbed newt</name>
    <dbReference type="NCBI Taxonomy" id="8319"/>
    <lineage>
        <taxon>Eukaryota</taxon>
        <taxon>Metazoa</taxon>
        <taxon>Chordata</taxon>
        <taxon>Craniata</taxon>
        <taxon>Vertebrata</taxon>
        <taxon>Euteleostomi</taxon>
        <taxon>Amphibia</taxon>
        <taxon>Batrachia</taxon>
        <taxon>Caudata</taxon>
        <taxon>Salamandroidea</taxon>
        <taxon>Salamandridae</taxon>
        <taxon>Pleurodelinae</taxon>
        <taxon>Pleurodeles</taxon>
    </lineage>
</organism>
<sequence length="205" mass="22564">MPWTRVAALPPRPADLNPDRAGWGENPECNSAPLWFSKHCNGHNLCPFSTANRLDKATANYARDPPPEELSFLLRLPVDTKQTPLLAVTKTDVASALWYYRRRNAALLGLQAPRRAPKTTCSNVPGGARDETLALASHVAPIGENAKYNNEIIDSKIKRKQWHLSEAKAAKKEDALWFFAAYIVGDIGADVREVMSAHGSGICSF</sequence>
<feature type="region of interest" description="Disordered" evidence="1">
    <location>
        <begin position="1"/>
        <end position="21"/>
    </location>
</feature>
<keyword evidence="3" id="KW-1185">Reference proteome</keyword>
<proteinExistence type="predicted"/>
<dbReference type="Proteomes" id="UP001066276">
    <property type="component" value="Chromosome 10"/>
</dbReference>
<dbReference type="AlphaFoldDB" id="A0AAV7M2Y5"/>
<name>A0AAV7M2Y5_PLEWA</name>
<reference evidence="2" key="1">
    <citation type="journal article" date="2022" name="bioRxiv">
        <title>Sequencing and chromosome-scale assembly of the giantPleurodeles waltlgenome.</title>
        <authorList>
            <person name="Brown T."/>
            <person name="Elewa A."/>
            <person name="Iarovenko S."/>
            <person name="Subramanian E."/>
            <person name="Araus A.J."/>
            <person name="Petzold A."/>
            <person name="Susuki M."/>
            <person name="Suzuki K.-i.T."/>
            <person name="Hayashi T."/>
            <person name="Toyoda A."/>
            <person name="Oliveira C."/>
            <person name="Osipova E."/>
            <person name="Leigh N.D."/>
            <person name="Simon A."/>
            <person name="Yun M.H."/>
        </authorList>
    </citation>
    <scope>NUCLEOTIDE SEQUENCE</scope>
    <source>
        <strain evidence="2">20211129_DDA</strain>
        <tissue evidence="2">Liver</tissue>
    </source>
</reference>
<evidence type="ECO:0000313" key="2">
    <source>
        <dbReference type="EMBL" id="KAJ1098160.1"/>
    </source>
</evidence>
<accession>A0AAV7M2Y5</accession>
<dbReference type="EMBL" id="JANPWB010000014">
    <property type="protein sequence ID" value="KAJ1098160.1"/>
    <property type="molecule type" value="Genomic_DNA"/>
</dbReference>